<accession>H2CB58</accession>
<evidence type="ECO:0000313" key="3">
    <source>
        <dbReference type="EMBL" id="EHQ05198.1"/>
    </source>
</evidence>
<keyword evidence="4" id="KW-1185">Reference proteome</keyword>
<gene>
    <name evidence="3" type="ORF">Lepil_0494</name>
</gene>
<dbReference type="AlphaFoldDB" id="H2CB58"/>
<proteinExistence type="predicted"/>
<dbReference type="HOGENOM" id="CLU_051157_0_0_12"/>
<dbReference type="InterPro" id="IPR024445">
    <property type="entry name" value="Tnp_ISXO2-like"/>
</dbReference>
<feature type="region of interest" description="Disordered" evidence="1">
    <location>
        <begin position="1"/>
        <end position="23"/>
    </location>
</feature>
<reference evidence="3 4" key="1">
    <citation type="submission" date="2011-10" db="EMBL/GenBank/DDBJ databases">
        <title>The Improved High-Quality Draft genome of Leptonema illini DSM 21528.</title>
        <authorList>
            <consortium name="US DOE Joint Genome Institute (JGI-PGF)"/>
            <person name="Lucas S."/>
            <person name="Copeland A."/>
            <person name="Lapidus A."/>
            <person name="Glavina del Rio T."/>
            <person name="Dalin E."/>
            <person name="Tice H."/>
            <person name="Bruce D."/>
            <person name="Goodwin L."/>
            <person name="Pitluck S."/>
            <person name="Peters L."/>
            <person name="Mikhailova N."/>
            <person name="Held B."/>
            <person name="Kyrpides N."/>
            <person name="Mavromatis K."/>
            <person name="Ivanova N."/>
            <person name="Markowitz V."/>
            <person name="Cheng J.-F."/>
            <person name="Hugenholtz P."/>
            <person name="Woyke T."/>
            <person name="Wu D."/>
            <person name="Gronow S."/>
            <person name="Wellnitz S."/>
            <person name="Brambilla E.-M."/>
            <person name="Klenk H.-P."/>
            <person name="Eisen J.A."/>
        </authorList>
    </citation>
    <scope>NUCLEOTIDE SEQUENCE [LARGE SCALE GENOMIC DNA]</scope>
    <source>
        <strain evidence="3 4">DSM 21528</strain>
    </source>
</reference>
<feature type="domain" description="ISXO2-like transposase" evidence="2">
    <location>
        <begin position="252"/>
        <end position="380"/>
    </location>
</feature>
<dbReference type="Pfam" id="PF12762">
    <property type="entry name" value="DDE_Tnp_IS1595"/>
    <property type="match status" value="1"/>
</dbReference>
<dbReference type="Proteomes" id="UP000005737">
    <property type="component" value="Unassembled WGS sequence"/>
</dbReference>
<evidence type="ECO:0000313" key="4">
    <source>
        <dbReference type="Proteomes" id="UP000005737"/>
    </source>
</evidence>
<dbReference type="RefSeq" id="WP_002769622.1">
    <property type="nucleotide sequence ID" value="NZ_JH597773.1"/>
</dbReference>
<dbReference type="EMBL" id="JH597773">
    <property type="protein sequence ID" value="EHQ05198.1"/>
    <property type="molecule type" value="Genomic_DNA"/>
</dbReference>
<evidence type="ECO:0000256" key="1">
    <source>
        <dbReference type="SAM" id="MobiDB-lite"/>
    </source>
</evidence>
<sequence>MTAQNSPHKTPVDVENRQDSGSAMQELSEINDSANYALKGMPLLHYQHKRAAAPSPAAQNAAAFPGPINIVFAFKVFDFILQNLYSKPCKCGSTSFTPVKGHLDKVRCKECHRQTSRLSHTPFRNLRIPQWMMGWLIYESMVRHPAVLTSAEITRRLGVNEKTALLMKRRLQLMAHDMRPAFQSLIREELAEAFPQPYKLPPDGEDVRPAVAGKPVVHADTMALFSASLRANKGRKHHKNKGLTASIYLSDKLGGRQVGTLAHVMGTEKGWVQIDSISDLTANTVGPIIRKAIPRNAAIFTDEGYQWLYRVYPNHRMVNHSKKSKDKRYKMARDRWCQNGVHNQVSEGINGSLKIAMRGYRYFRPEHSNHYLMEWEFLRNLKYFGLDKIAEHIKRSDLPRRGIFDCADNGGGIRRERLLRRRERRRSRRPLRACE</sequence>
<protein>
    <recommendedName>
        <fullName evidence="2">ISXO2-like transposase domain-containing protein</fullName>
    </recommendedName>
</protein>
<name>H2CB58_9LEPT</name>
<dbReference type="SMART" id="SM01126">
    <property type="entry name" value="DDE_Tnp_IS1595"/>
    <property type="match status" value="1"/>
</dbReference>
<organism evidence="3 4">
    <name type="scientific">Leptonema illini DSM 21528</name>
    <dbReference type="NCBI Taxonomy" id="929563"/>
    <lineage>
        <taxon>Bacteria</taxon>
        <taxon>Pseudomonadati</taxon>
        <taxon>Spirochaetota</taxon>
        <taxon>Spirochaetia</taxon>
        <taxon>Leptospirales</taxon>
        <taxon>Leptospiraceae</taxon>
        <taxon>Leptonema</taxon>
    </lineage>
</organism>
<evidence type="ECO:0000259" key="2">
    <source>
        <dbReference type="SMART" id="SM01126"/>
    </source>
</evidence>